<keyword evidence="4" id="KW-0029">Amino-acid transport</keyword>
<dbReference type="CDD" id="cd06342">
    <property type="entry name" value="PBP1_ABC_LIVBP-like"/>
    <property type="match status" value="1"/>
</dbReference>
<dbReference type="Proteomes" id="UP000297385">
    <property type="component" value="Unassembled WGS sequence"/>
</dbReference>
<dbReference type="Pfam" id="PF13458">
    <property type="entry name" value="Peripla_BP_6"/>
    <property type="match status" value="1"/>
</dbReference>
<gene>
    <name evidence="7" type="ORF">E2553_35780</name>
</gene>
<dbReference type="InterPro" id="IPR000709">
    <property type="entry name" value="Leu_Ile_Val-bd"/>
</dbReference>
<dbReference type="GeneID" id="97310890"/>
<comment type="caution">
    <text evidence="7">The sequence shown here is derived from an EMBL/GenBank/DDBJ whole genome shotgun (WGS) entry which is preliminary data.</text>
</comment>
<dbReference type="PANTHER" id="PTHR47151:SF2">
    <property type="entry name" value="AMINO ACID BINDING PROTEIN"/>
    <property type="match status" value="1"/>
</dbReference>
<evidence type="ECO:0000256" key="2">
    <source>
        <dbReference type="ARBA" id="ARBA00022448"/>
    </source>
</evidence>
<dbReference type="PANTHER" id="PTHR47151">
    <property type="entry name" value="LEU/ILE/VAL-BINDING ABC TRANSPORTER SUBUNIT"/>
    <property type="match status" value="1"/>
</dbReference>
<feature type="domain" description="Leucine-binding protein" evidence="6">
    <location>
        <begin position="32"/>
        <end position="372"/>
    </location>
</feature>
<protein>
    <submittedName>
        <fullName evidence="7">Branched-chain amino acid ABC transporter substrate-binding protein</fullName>
    </submittedName>
</protein>
<sequence>MKSFDTRKSALALFSIALNIPLIANAQTTEVVKIGAAAPLTGGLAHIGRDVENGAKLAVNEANAKGLVINGKKITLQLEEEDDAADPKTATQIAQKLVDDKVVAVIGHVTSGTTIPASKIYMEAGVTQITPSSTNPLYTQQGFKTTYRLIATDAQQAPALASYAAKQMGAKTIAIVDDATAYGQGLADQFAKNAQALGITVISRDACTDKTVDFKGILTKIKNENPDIIMYGGEDAAGANLVRQATQLGLRAKILSGDGMCTEKLGELAGDASKNLTCSEASLPIEKMPGGAQFKAKYESTFKQPMQPYAPFAYDAVNVIIDAMRRSNSTDAAKILAGMPSTNYQGVIGQIAFDPKGDLKDTGISMYQYKNGKKSLLEVMKL</sequence>
<dbReference type="RefSeq" id="WP_134465261.1">
    <property type="nucleotide sequence ID" value="NZ_JBHMFL010000100.1"/>
</dbReference>
<evidence type="ECO:0000256" key="1">
    <source>
        <dbReference type="ARBA" id="ARBA00010062"/>
    </source>
</evidence>
<accession>A0A4Y8MX15</accession>
<keyword evidence="3 5" id="KW-0732">Signal</keyword>
<feature type="signal peptide" evidence="5">
    <location>
        <begin position="1"/>
        <end position="26"/>
    </location>
</feature>
<proteinExistence type="inferred from homology"/>
<evidence type="ECO:0000256" key="4">
    <source>
        <dbReference type="ARBA" id="ARBA00022970"/>
    </source>
</evidence>
<dbReference type="SUPFAM" id="SSF53822">
    <property type="entry name" value="Periplasmic binding protein-like I"/>
    <property type="match status" value="1"/>
</dbReference>
<dbReference type="GO" id="GO:0006865">
    <property type="term" value="P:amino acid transport"/>
    <property type="evidence" value="ECO:0007669"/>
    <property type="project" value="UniProtKB-KW"/>
</dbReference>
<dbReference type="Gene3D" id="3.40.50.2300">
    <property type="match status" value="2"/>
</dbReference>
<dbReference type="AlphaFoldDB" id="A0A4Y8MX15"/>
<evidence type="ECO:0000256" key="3">
    <source>
        <dbReference type="ARBA" id="ARBA00022729"/>
    </source>
</evidence>
<evidence type="ECO:0000313" key="8">
    <source>
        <dbReference type="Proteomes" id="UP000297385"/>
    </source>
</evidence>
<dbReference type="EMBL" id="SNVI01000002">
    <property type="protein sequence ID" value="TFE41984.1"/>
    <property type="molecule type" value="Genomic_DNA"/>
</dbReference>
<organism evidence="7 8">
    <name type="scientific">Paraburkholderia dipogonis</name>
    <dbReference type="NCBI Taxonomy" id="1211383"/>
    <lineage>
        <taxon>Bacteria</taxon>
        <taxon>Pseudomonadati</taxon>
        <taxon>Pseudomonadota</taxon>
        <taxon>Betaproteobacteria</taxon>
        <taxon>Burkholderiales</taxon>
        <taxon>Burkholderiaceae</taxon>
        <taxon>Paraburkholderia</taxon>
    </lineage>
</organism>
<dbReference type="InterPro" id="IPR028082">
    <property type="entry name" value="Peripla_BP_I"/>
</dbReference>
<name>A0A4Y8MX15_9BURK</name>
<evidence type="ECO:0000256" key="5">
    <source>
        <dbReference type="SAM" id="SignalP"/>
    </source>
</evidence>
<dbReference type="InterPro" id="IPR028081">
    <property type="entry name" value="Leu-bd"/>
</dbReference>
<dbReference type="PRINTS" id="PR00337">
    <property type="entry name" value="LEUILEVALBP"/>
</dbReference>
<evidence type="ECO:0000259" key="6">
    <source>
        <dbReference type="Pfam" id="PF13458"/>
    </source>
</evidence>
<reference evidence="7 8" key="1">
    <citation type="submission" date="2019-03" db="EMBL/GenBank/DDBJ databases">
        <title>Complete Genome Sequence of Paraburkholderia dipogonis ICMP 19430T, a Nitrogen-fixing Symbiont of the South African Invasive Legume Dipogon lignosus in New Zealand.</title>
        <authorList>
            <person name="De Meyer S.E."/>
        </authorList>
    </citation>
    <scope>NUCLEOTIDE SEQUENCE [LARGE SCALE GENOMIC DNA]</scope>
    <source>
        <strain evidence="7 8">ICMP 19430</strain>
    </source>
</reference>
<keyword evidence="2" id="KW-0813">Transport</keyword>
<evidence type="ECO:0000313" key="7">
    <source>
        <dbReference type="EMBL" id="TFE41984.1"/>
    </source>
</evidence>
<comment type="similarity">
    <text evidence="1">Belongs to the leucine-binding protein family.</text>
</comment>
<feature type="chain" id="PRO_5021296697" evidence="5">
    <location>
        <begin position="27"/>
        <end position="382"/>
    </location>
</feature>